<evidence type="ECO:0000313" key="3">
    <source>
        <dbReference type="Proteomes" id="UP000008850"/>
    </source>
</evidence>
<reference evidence="2 3" key="1">
    <citation type="journal article" date="2012" name="J. Bacteriol.">
        <title>Complete genome sequence of Pelagibacterium halotolerans B2T.</title>
        <authorList>
            <person name="Huo Y.Y."/>
            <person name="Cheng H."/>
            <person name="Han X.F."/>
            <person name="Jiang X.W."/>
            <person name="Sun C."/>
            <person name="Zhang X.Q."/>
            <person name="Zhu X.F."/>
            <person name="Liu Y.F."/>
            <person name="Li P.F."/>
            <person name="Ni P.X."/>
            <person name="Wu M."/>
        </authorList>
    </citation>
    <scope>NUCLEOTIDE SEQUENCE [LARGE SCALE GENOMIC DNA]</scope>
    <source>
        <strain evidence="3">DSM 22347 / JCM 15775 / CGMCC 1.7692 / B2</strain>
    </source>
</reference>
<dbReference type="eggNOG" id="COG0834">
    <property type="taxonomic scope" value="Bacteria"/>
</dbReference>
<feature type="chain" id="PRO_5003467775" evidence="1">
    <location>
        <begin position="25"/>
        <end position="273"/>
    </location>
</feature>
<keyword evidence="1" id="KW-0732">Signal</keyword>
<dbReference type="STRING" id="1082931.KKY_1192"/>
<evidence type="ECO:0000256" key="1">
    <source>
        <dbReference type="SAM" id="SignalP"/>
    </source>
</evidence>
<accession>G4R6M6</accession>
<sequence>MIRRLPVALAIAALVGADLSSASAQAPFVAPEFYNRTRPDFGQTLPMCVLPDSPTLDLDRRVAEIIAESLLLEPKIVVLDVNMDALDHEGIWPDVLVHLSESCVGMVGTKLIDGYLYPDWLIPTAPYLTAPYVLISNDGYGSLDELPEGAAIGSPIYTQIDGQLLSYIATGAMPGARRLPYDRPELAEQLLEDGAIDAAIIWAPYLSGANAVDGAAYSAIGTVEPLRPGTQSLGIALRSSDQMLRGTFDQVIDVLDSDPEIGRLKQIARAEDL</sequence>
<organism evidence="2 3">
    <name type="scientific">Pelagibacterium halotolerans (strain DSM 22347 / JCM 15775 / CGMCC 1.7692 / B2)</name>
    <dbReference type="NCBI Taxonomy" id="1082931"/>
    <lineage>
        <taxon>Bacteria</taxon>
        <taxon>Pseudomonadati</taxon>
        <taxon>Pseudomonadota</taxon>
        <taxon>Alphaproteobacteria</taxon>
        <taxon>Hyphomicrobiales</taxon>
        <taxon>Devosiaceae</taxon>
        <taxon>Pelagibacterium</taxon>
    </lineage>
</organism>
<feature type="signal peptide" evidence="1">
    <location>
        <begin position="1"/>
        <end position="24"/>
    </location>
</feature>
<dbReference type="Gene3D" id="3.40.190.10">
    <property type="entry name" value="Periplasmic binding protein-like II"/>
    <property type="match status" value="2"/>
</dbReference>
<dbReference type="AlphaFoldDB" id="G4R6M6"/>
<evidence type="ECO:0000313" key="2">
    <source>
        <dbReference type="EMBL" id="AEQ51222.1"/>
    </source>
</evidence>
<dbReference type="RefSeq" id="WP_014130371.1">
    <property type="nucleotide sequence ID" value="NC_016078.1"/>
</dbReference>
<keyword evidence="3" id="KW-1185">Reference proteome</keyword>
<proteinExistence type="predicted"/>
<dbReference type="HOGENOM" id="CLU_085324_0_0_5"/>
<dbReference type="EMBL" id="CP003075">
    <property type="protein sequence ID" value="AEQ51222.1"/>
    <property type="molecule type" value="Genomic_DNA"/>
</dbReference>
<protein>
    <submittedName>
        <fullName evidence="2">Uncharacterized protein</fullName>
    </submittedName>
</protein>
<gene>
    <name evidence="2" type="ordered locus">KKY_1192</name>
</gene>
<dbReference type="SUPFAM" id="SSF53850">
    <property type="entry name" value="Periplasmic binding protein-like II"/>
    <property type="match status" value="1"/>
</dbReference>
<name>G4R6M6_PELHB</name>
<dbReference type="KEGG" id="phl:KKY_1192"/>
<dbReference type="Proteomes" id="UP000008850">
    <property type="component" value="Chromosome"/>
</dbReference>